<gene>
    <name evidence="2" type="ORF">GCM10009755_16530</name>
</gene>
<feature type="region of interest" description="Disordered" evidence="1">
    <location>
        <begin position="1"/>
        <end position="29"/>
    </location>
</feature>
<accession>A0ABP5ETP4</accession>
<keyword evidence="3" id="KW-1185">Reference proteome</keyword>
<feature type="region of interest" description="Disordered" evidence="1">
    <location>
        <begin position="67"/>
        <end position="106"/>
    </location>
</feature>
<dbReference type="RefSeq" id="WP_344308698.1">
    <property type="nucleotide sequence ID" value="NZ_BAAANO010000015.1"/>
</dbReference>
<name>A0ABP5ETP4_9MICO</name>
<evidence type="ECO:0000313" key="2">
    <source>
        <dbReference type="EMBL" id="GAA2007006.1"/>
    </source>
</evidence>
<protein>
    <submittedName>
        <fullName evidence="2">Uncharacterized protein</fullName>
    </submittedName>
</protein>
<reference evidence="3" key="1">
    <citation type="journal article" date="2019" name="Int. J. Syst. Evol. Microbiol.">
        <title>The Global Catalogue of Microorganisms (GCM) 10K type strain sequencing project: providing services to taxonomists for standard genome sequencing and annotation.</title>
        <authorList>
            <consortium name="The Broad Institute Genomics Platform"/>
            <consortium name="The Broad Institute Genome Sequencing Center for Infectious Disease"/>
            <person name="Wu L."/>
            <person name="Ma J."/>
        </authorList>
    </citation>
    <scope>NUCLEOTIDE SEQUENCE [LARGE SCALE GENOMIC DNA]</scope>
    <source>
        <strain evidence="3">JCM 14546</strain>
    </source>
</reference>
<dbReference type="Proteomes" id="UP001500755">
    <property type="component" value="Unassembled WGS sequence"/>
</dbReference>
<evidence type="ECO:0000256" key="1">
    <source>
        <dbReference type="SAM" id="MobiDB-lite"/>
    </source>
</evidence>
<sequence>MRSGAEVSEARSGSADSALRSGAEAPPEDGISVTLASALGELGRSPLSRKTAMLVAMREDSPVLVLGSVALPDPDGSGGTDGSGASGGGSCSGASGSPGHGSTPVSEADYMVSVYTNGMRPRLLLTWADGRTEDALAVLRAAADCLPDHATPPPSHG</sequence>
<proteinExistence type="predicted"/>
<evidence type="ECO:0000313" key="3">
    <source>
        <dbReference type="Proteomes" id="UP001500755"/>
    </source>
</evidence>
<feature type="compositionally biased region" description="Gly residues" evidence="1">
    <location>
        <begin position="76"/>
        <end position="99"/>
    </location>
</feature>
<comment type="caution">
    <text evidence="2">The sequence shown here is derived from an EMBL/GenBank/DDBJ whole genome shotgun (WGS) entry which is preliminary data.</text>
</comment>
<organism evidence="2 3">
    <name type="scientific">Brevibacterium samyangense</name>
    <dbReference type="NCBI Taxonomy" id="366888"/>
    <lineage>
        <taxon>Bacteria</taxon>
        <taxon>Bacillati</taxon>
        <taxon>Actinomycetota</taxon>
        <taxon>Actinomycetes</taxon>
        <taxon>Micrococcales</taxon>
        <taxon>Brevibacteriaceae</taxon>
        <taxon>Brevibacterium</taxon>
    </lineage>
</organism>
<dbReference type="EMBL" id="BAAANO010000015">
    <property type="protein sequence ID" value="GAA2007006.1"/>
    <property type="molecule type" value="Genomic_DNA"/>
</dbReference>